<dbReference type="Pfam" id="PF03703">
    <property type="entry name" value="bPH_2"/>
    <property type="match status" value="1"/>
</dbReference>
<dbReference type="STRING" id="996166.SAMN05192554_107134"/>
<feature type="transmembrane region" description="Helical" evidence="1">
    <location>
        <begin position="12"/>
        <end position="34"/>
    </location>
</feature>
<gene>
    <name evidence="3" type="ORF">SAMN05192554_107134</name>
</gene>
<evidence type="ECO:0000259" key="2">
    <source>
        <dbReference type="Pfam" id="PF03703"/>
    </source>
</evidence>
<dbReference type="AlphaFoldDB" id="A0A1G9W4P5"/>
<dbReference type="EMBL" id="FNIA01000007">
    <property type="protein sequence ID" value="SDM79035.1"/>
    <property type="molecule type" value="Genomic_DNA"/>
</dbReference>
<accession>A0A1G9W4P5</accession>
<protein>
    <recommendedName>
        <fullName evidence="2">YdbS-like PH domain-containing protein</fullName>
    </recommendedName>
</protein>
<feature type="domain" description="YdbS-like PH" evidence="2">
    <location>
        <begin position="68"/>
        <end position="147"/>
    </location>
</feature>
<keyword evidence="1" id="KW-0812">Transmembrane</keyword>
<feature type="transmembrane region" description="Helical" evidence="1">
    <location>
        <begin position="46"/>
        <end position="68"/>
    </location>
</feature>
<dbReference type="Proteomes" id="UP000199370">
    <property type="component" value="Unassembled WGS sequence"/>
</dbReference>
<dbReference type="RefSeq" id="WP_089732667.1">
    <property type="nucleotide sequence ID" value="NZ_FNIA01000007.1"/>
</dbReference>
<organism evidence="3 4">
    <name type="scientific">Haloarchaeobius iranensis</name>
    <dbReference type="NCBI Taxonomy" id="996166"/>
    <lineage>
        <taxon>Archaea</taxon>
        <taxon>Methanobacteriati</taxon>
        <taxon>Methanobacteriota</taxon>
        <taxon>Stenosarchaea group</taxon>
        <taxon>Halobacteria</taxon>
        <taxon>Halobacteriales</taxon>
        <taxon>Halorubellaceae</taxon>
        <taxon>Haloarchaeobius</taxon>
    </lineage>
</organism>
<dbReference type="PANTHER" id="PTHR34473:SF3">
    <property type="entry name" value="TRANSMEMBRANE PROTEIN-RELATED"/>
    <property type="match status" value="1"/>
</dbReference>
<dbReference type="PANTHER" id="PTHR34473">
    <property type="entry name" value="UPF0699 TRANSMEMBRANE PROTEIN YDBS"/>
    <property type="match status" value="1"/>
</dbReference>
<evidence type="ECO:0000313" key="4">
    <source>
        <dbReference type="Proteomes" id="UP000199370"/>
    </source>
</evidence>
<name>A0A1G9W4P5_9EURY</name>
<evidence type="ECO:0000256" key="1">
    <source>
        <dbReference type="SAM" id="Phobius"/>
    </source>
</evidence>
<sequence>MEALHARVRIRWVLRGLVGAVLLAVVVTAAAVFFEERLADAGVWTFLPGLLVAVLGLLFGTAHAVLLYRDWRFELQDDALYLERGVLTRVETAVPYVRVQHVDTQRSPVDRSLGLSSVVVYTAGSRGADVTVPGLTPERAKRLRNELRELAVESEPEDAV</sequence>
<keyword evidence="1" id="KW-0472">Membrane</keyword>
<reference evidence="3 4" key="1">
    <citation type="submission" date="2016-10" db="EMBL/GenBank/DDBJ databases">
        <authorList>
            <person name="de Groot N.N."/>
        </authorList>
    </citation>
    <scope>NUCLEOTIDE SEQUENCE [LARGE SCALE GENOMIC DNA]</scope>
    <source>
        <strain evidence="4">EB21,IBRC-M 10013,KCTC 4048</strain>
    </source>
</reference>
<dbReference type="OrthoDB" id="301911at2157"/>
<proteinExistence type="predicted"/>
<keyword evidence="1" id="KW-1133">Transmembrane helix</keyword>
<keyword evidence="4" id="KW-1185">Reference proteome</keyword>
<dbReference type="InterPro" id="IPR005182">
    <property type="entry name" value="YdbS-like_PH"/>
</dbReference>
<evidence type="ECO:0000313" key="3">
    <source>
        <dbReference type="EMBL" id="SDM79035.1"/>
    </source>
</evidence>